<dbReference type="AlphaFoldDB" id="A0A1N6WDC1"/>
<feature type="domain" description="DNA-binding transcriptional repressor CapW C-terminal dimerisation" evidence="2">
    <location>
        <begin position="211"/>
        <end position="275"/>
    </location>
</feature>
<accession>A0A1N6WDC1</accession>
<evidence type="ECO:0000313" key="5">
    <source>
        <dbReference type="Proteomes" id="UP000185841"/>
    </source>
</evidence>
<dbReference type="EMBL" id="FTMP01000009">
    <property type="protein sequence ID" value="SIQ87970.1"/>
    <property type="molecule type" value="Genomic_DNA"/>
</dbReference>
<proteinExistence type="predicted"/>
<dbReference type="Proteomes" id="UP000185841">
    <property type="component" value="Unassembled WGS sequence"/>
</dbReference>
<feature type="domain" description="DNA-binding transcriptional repressor CapW winged helix-turn-helix" evidence="3">
    <location>
        <begin position="13"/>
        <end position="92"/>
    </location>
</feature>
<keyword evidence="4" id="KW-0238">DNA-binding</keyword>
<organism evidence="4 5">
    <name type="scientific">Aquipseudomonas alcaligenes</name>
    <name type="common">Pseudomonas alcaligenes</name>
    <dbReference type="NCBI Taxonomy" id="43263"/>
    <lineage>
        <taxon>Bacteria</taxon>
        <taxon>Pseudomonadati</taxon>
        <taxon>Pseudomonadota</taxon>
        <taxon>Gammaproteobacteria</taxon>
        <taxon>Pseudomonadales</taxon>
        <taxon>Pseudomonadaceae</taxon>
        <taxon>Aquipseudomonas</taxon>
    </lineage>
</organism>
<dbReference type="PROSITE" id="PS52050">
    <property type="entry name" value="WYL"/>
    <property type="match status" value="1"/>
</dbReference>
<dbReference type="Pfam" id="PF13280">
    <property type="entry name" value="WYL"/>
    <property type="match status" value="1"/>
</dbReference>
<reference evidence="4 5" key="1">
    <citation type="submission" date="2017-01" db="EMBL/GenBank/DDBJ databases">
        <authorList>
            <person name="Mah S.A."/>
            <person name="Swanson W.J."/>
            <person name="Moy G.W."/>
            <person name="Vacquier V.D."/>
        </authorList>
    </citation>
    <scope>NUCLEOTIDE SEQUENCE [LARGE SCALE GENOMIC DNA]</scope>
    <source>
        <strain evidence="4 5">RU36E</strain>
    </source>
</reference>
<dbReference type="GO" id="GO:0003677">
    <property type="term" value="F:DNA binding"/>
    <property type="evidence" value="ECO:0007669"/>
    <property type="project" value="UniProtKB-KW"/>
</dbReference>
<evidence type="ECO:0000259" key="2">
    <source>
        <dbReference type="Pfam" id="PF26107"/>
    </source>
</evidence>
<dbReference type="InterPro" id="IPR026881">
    <property type="entry name" value="WYL_dom"/>
</dbReference>
<gene>
    <name evidence="4" type="ORF">SAMN05878282_109119</name>
</gene>
<dbReference type="InterPro" id="IPR059020">
    <property type="entry name" value="CapW_CTD"/>
</dbReference>
<dbReference type="RefSeq" id="WP_076428641.1">
    <property type="nucleotide sequence ID" value="NZ_FTMP01000009.1"/>
</dbReference>
<evidence type="ECO:0000313" key="4">
    <source>
        <dbReference type="EMBL" id="SIQ87970.1"/>
    </source>
</evidence>
<dbReference type="PANTHER" id="PTHR34580">
    <property type="match status" value="1"/>
</dbReference>
<evidence type="ECO:0000259" key="1">
    <source>
        <dbReference type="Pfam" id="PF13280"/>
    </source>
</evidence>
<dbReference type="InterPro" id="IPR016634">
    <property type="entry name" value="CapW-like"/>
</dbReference>
<feature type="domain" description="WYL" evidence="1">
    <location>
        <begin position="122"/>
        <end position="188"/>
    </location>
</feature>
<name>A0A1N6WDC1_AQUAC</name>
<dbReference type="Pfam" id="PF26107">
    <property type="entry name" value="BrxR_CTD"/>
    <property type="match status" value="1"/>
</dbReference>
<dbReference type="PIRSF" id="PIRSF015558">
    <property type="entry name" value="Txn_reg_DeoR_prd"/>
    <property type="match status" value="1"/>
</dbReference>
<dbReference type="InterPro" id="IPR051534">
    <property type="entry name" value="CBASS_pafABC_assoc_protein"/>
</dbReference>
<dbReference type="Pfam" id="PF26109">
    <property type="entry name" value="WHD_BrxR"/>
    <property type="match status" value="1"/>
</dbReference>
<protein>
    <submittedName>
        <fullName evidence="4">Predicted DNA-binding transcriptional regulator YafY, contains an HTH and WYL domains</fullName>
    </submittedName>
</protein>
<dbReference type="InterPro" id="IPR059019">
    <property type="entry name" value="WHD_CapW"/>
</dbReference>
<evidence type="ECO:0000259" key="3">
    <source>
        <dbReference type="Pfam" id="PF26109"/>
    </source>
</evidence>
<dbReference type="PANTHER" id="PTHR34580:SF3">
    <property type="entry name" value="PROTEIN PAFB"/>
    <property type="match status" value="1"/>
</dbReference>
<sequence length="294" mass="33373">MTTEVLSQLTQAQRDRLAYLELRLRFVGEIGRQDLIQRFGIKTAAATRDLTTYRELAGNNLAYDRSSKIYTPTKEFRPIFTFSADRVLAWLAEGFGDGEPASSAPGISCITSGRLTQPDLDTLGIVTRAIYHRCPLRVEYYSLGSGKTQREIVPFALIDTGLRWHVRGYDRKRGAFRDFVVTRIKRPKLLMASPVGEHERPEQDVQWSRILEVELVPHPDQPHPEITEMDYGMNAGALHVRLRGATAGYVLRKWSVDCSVDHRLRGPEYRLWLKDPLLLYGVETAVLAPGYRTG</sequence>